<organism evidence="9 10">
    <name type="scientific">Dibothriocephalus latus</name>
    <name type="common">Fish tapeworm</name>
    <name type="synonym">Diphyllobothrium latum</name>
    <dbReference type="NCBI Taxonomy" id="60516"/>
    <lineage>
        <taxon>Eukaryota</taxon>
        <taxon>Metazoa</taxon>
        <taxon>Spiralia</taxon>
        <taxon>Lophotrochozoa</taxon>
        <taxon>Platyhelminthes</taxon>
        <taxon>Cestoda</taxon>
        <taxon>Eucestoda</taxon>
        <taxon>Diphyllobothriidea</taxon>
        <taxon>Diphyllobothriidae</taxon>
        <taxon>Dibothriocephalus</taxon>
    </lineage>
</organism>
<name>A0A3P7L4Z2_DIBLA</name>
<dbReference type="Pfam" id="PF00443">
    <property type="entry name" value="UCH"/>
    <property type="match status" value="1"/>
</dbReference>
<evidence type="ECO:0000259" key="8">
    <source>
        <dbReference type="Pfam" id="PF00443"/>
    </source>
</evidence>
<proteinExistence type="inferred from homology"/>
<keyword evidence="5" id="KW-0833">Ubl conjugation pathway</keyword>
<keyword evidence="7" id="KW-0788">Thiol protease</keyword>
<accession>A0A3P7L4Z2</accession>
<evidence type="ECO:0000256" key="1">
    <source>
        <dbReference type="ARBA" id="ARBA00000707"/>
    </source>
</evidence>
<evidence type="ECO:0000256" key="3">
    <source>
        <dbReference type="ARBA" id="ARBA00012759"/>
    </source>
</evidence>
<dbReference type="Proteomes" id="UP000281553">
    <property type="component" value="Unassembled WGS sequence"/>
</dbReference>
<dbReference type="PANTHER" id="PTHR21646:SF24">
    <property type="entry name" value="UBIQUITIN CARBOXYL-TERMINAL HYDROLASE"/>
    <property type="match status" value="1"/>
</dbReference>
<dbReference type="CDD" id="cd02257">
    <property type="entry name" value="Peptidase_C19"/>
    <property type="match status" value="1"/>
</dbReference>
<dbReference type="InterPro" id="IPR001394">
    <property type="entry name" value="Peptidase_C19_UCH"/>
</dbReference>
<keyword evidence="6" id="KW-0378">Hydrolase</keyword>
<evidence type="ECO:0000256" key="7">
    <source>
        <dbReference type="ARBA" id="ARBA00022807"/>
    </source>
</evidence>
<dbReference type="OrthoDB" id="292964at2759"/>
<evidence type="ECO:0000256" key="4">
    <source>
        <dbReference type="ARBA" id="ARBA00022670"/>
    </source>
</evidence>
<protein>
    <recommendedName>
        <fullName evidence="3">ubiquitinyl hydrolase 1</fullName>
        <ecNumber evidence="3">3.4.19.12</ecNumber>
    </recommendedName>
</protein>
<reference evidence="9 10" key="1">
    <citation type="submission" date="2018-11" db="EMBL/GenBank/DDBJ databases">
        <authorList>
            <consortium name="Pathogen Informatics"/>
        </authorList>
    </citation>
    <scope>NUCLEOTIDE SEQUENCE [LARGE SCALE GENOMIC DNA]</scope>
</reference>
<dbReference type="InterPro" id="IPR050185">
    <property type="entry name" value="Ub_carboxyl-term_hydrolase"/>
</dbReference>
<dbReference type="InterPro" id="IPR038765">
    <property type="entry name" value="Papain-like_cys_pep_sf"/>
</dbReference>
<evidence type="ECO:0000256" key="6">
    <source>
        <dbReference type="ARBA" id="ARBA00022801"/>
    </source>
</evidence>
<dbReference type="EC" id="3.4.19.12" evidence="3"/>
<comment type="catalytic activity">
    <reaction evidence="1">
        <text>Thiol-dependent hydrolysis of ester, thioester, amide, peptide and isopeptide bonds formed by the C-terminal Gly of ubiquitin (a 76-residue protein attached to proteins as an intracellular targeting signal).</text>
        <dbReference type="EC" id="3.4.19.12"/>
    </reaction>
</comment>
<gene>
    <name evidence="9" type="ORF">DILT_LOCUS8326</name>
</gene>
<evidence type="ECO:0000313" key="10">
    <source>
        <dbReference type="Proteomes" id="UP000281553"/>
    </source>
</evidence>
<keyword evidence="10" id="KW-1185">Reference proteome</keyword>
<dbReference type="GO" id="GO:0016579">
    <property type="term" value="P:protein deubiquitination"/>
    <property type="evidence" value="ECO:0007669"/>
    <property type="project" value="InterPro"/>
</dbReference>
<dbReference type="GO" id="GO:0006508">
    <property type="term" value="P:proteolysis"/>
    <property type="evidence" value="ECO:0007669"/>
    <property type="project" value="UniProtKB-KW"/>
</dbReference>
<dbReference type="PANTHER" id="PTHR21646">
    <property type="entry name" value="UBIQUITIN CARBOXYL-TERMINAL HYDROLASE"/>
    <property type="match status" value="1"/>
</dbReference>
<dbReference type="AlphaFoldDB" id="A0A3P7L4Z2"/>
<evidence type="ECO:0000256" key="2">
    <source>
        <dbReference type="ARBA" id="ARBA00009085"/>
    </source>
</evidence>
<dbReference type="Gene3D" id="3.90.70.10">
    <property type="entry name" value="Cysteine proteinases"/>
    <property type="match status" value="1"/>
</dbReference>
<dbReference type="GO" id="GO:0004843">
    <property type="term" value="F:cysteine-type deubiquitinase activity"/>
    <property type="evidence" value="ECO:0007669"/>
    <property type="project" value="UniProtKB-EC"/>
</dbReference>
<dbReference type="EMBL" id="UYRU01054039">
    <property type="protein sequence ID" value="VDN12495.1"/>
    <property type="molecule type" value="Genomic_DNA"/>
</dbReference>
<comment type="similarity">
    <text evidence="2">Belongs to the peptidase C19 family.</text>
</comment>
<feature type="domain" description="Peptidase C19 ubiquitin carboxyl-terminal hydrolase" evidence="8">
    <location>
        <begin position="33"/>
        <end position="123"/>
    </location>
</feature>
<keyword evidence="4" id="KW-0645">Protease</keyword>
<dbReference type="SUPFAM" id="SSF54001">
    <property type="entry name" value="Cysteine proteinases"/>
    <property type="match status" value="1"/>
</dbReference>
<sequence>MLGSKGVIAESFAELIKCLWSTGTTEKAIYPCDLKQHDAHDLMMAFLNLLHEDLNKVQQKPYIELKYVNGRPDDDVAEEVWTRYKKRNDSVIIDLFYGMHKLTVVCPVCNYTFRAFDPFASLSLPLDVVPTNAIIFCSIGKLQRSRTYCLIFTEPGDQEIAARFAMAQYYIPVCF</sequence>
<evidence type="ECO:0000313" key="9">
    <source>
        <dbReference type="EMBL" id="VDN12495.1"/>
    </source>
</evidence>
<evidence type="ECO:0000256" key="5">
    <source>
        <dbReference type="ARBA" id="ARBA00022786"/>
    </source>
</evidence>